<dbReference type="OrthoDB" id="5191115at2"/>
<evidence type="ECO:0000256" key="4">
    <source>
        <dbReference type="RuleBase" id="RU000639"/>
    </source>
</evidence>
<dbReference type="GO" id="GO:0051087">
    <property type="term" value="F:protein-folding chaperone binding"/>
    <property type="evidence" value="ECO:0007669"/>
    <property type="project" value="InterPro"/>
</dbReference>
<dbReference type="AlphaFoldDB" id="A0A173LPT5"/>
<gene>
    <name evidence="3" type="primary">grpE</name>
    <name evidence="7" type="ORF">BJL86_2919</name>
</gene>
<dbReference type="NCBIfam" id="NF010761">
    <property type="entry name" value="PRK14164.1"/>
    <property type="match status" value="1"/>
</dbReference>
<dbReference type="PRINTS" id="PR00773">
    <property type="entry name" value="GRPEPROTEIN"/>
</dbReference>
<keyword evidence="3" id="KW-0963">Cytoplasm</keyword>
<name>A0A173LPT5_9ACTN</name>
<dbReference type="RefSeq" id="WP_067474175.1">
    <property type="nucleotide sequence ID" value="NZ_CP015961.1"/>
</dbReference>
<evidence type="ECO:0000256" key="1">
    <source>
        <dbReference type="ARBA" id="ARBA00009054"/>
    </source>
</evidence>
<keyword evidence="2 3" id="KW-0143">Chaperone</keyword>
<dbReference type="PANTHER" id="PTHR21237">
    <property type="entry name" value="GRPE PROTEIN"/>
    <property type="match status" value="1"/>
</dbReference>
<dbReference type="SUPFAM" id="SSF58014">
    <property type="entry name" value="Coiled-coil domain of nucleotide exchange factor GrpE"/>
    <property type="match status" value="1"/>
</dbReference>
<protein>
    <recommendedName>
        <fullName evidence="3 4">Protein GrpE</fullName>
    </recommendedName>
    <alternativeName>
        <fullName evidence="3">HSP-70 cofactor</fullName>
    </alternativeName>
</protein>
<dbReference type="GO" id="GO:0042803">
    <property type="term" value="F:protein homodimerization activity"/>
    <property type="evidence" value="ECO:0007669"/>
    <property type="project" value="InterPro"/>
</dbReference>
<dbReference type="SUPFAM" id="SSF51064">
    <property type="entry name" value="Head domain of nucleotide exchange factor GrpE"/>
    <property type="match status" value="1"/>
</dbReference>
<evidence type="ECO:0000313" key="7">
    <source>
        <dbReference type="EMBL" id="ANI93679.1"/>
    </source>
</evidence>
<evidence type="ECO:0000256" key="3">
    <source>
        <dbReference type="HAMAP-Rule" id="MF_01151"/>
    </source>
</evidence>
<comment type="similarity">
    <text evidence="1 3 5">Belongs to the GrpE family.</text>
</comment>
<dbReference type="GO" id="GO:0051082">
    <property type="term" value="F:unfolded protein binding"/>
    <property type="evidence" value="ECO:0007669"/>
    <property type="project" value="TreeGrafter"/>
</dbReference>
<sequence length="217" mass="22346">MTAGPGQPGTESSTADDVDPTAPAQATAADAAQPAADADASAAAADHDVAPSEPTEGMTAETAAGVEAEATAEGGSENAEAPRDEAAALTEDLKRVSAEYANYRRRVDRERQSAVEGAKASVLSGLLEIADELGLAAQHGDLEEGSPLRKFNDKFFAVLAAQGVEEFGAEGDDFDPSIHEAVQDLSEGGDPKVATVYRKGYRVGDRTLRNAMVIVGS</sequence>
<organism evidence="7 8">
    <name type="scientific">Dietzia timorensis</name>
    <dbReference type="NCBI Taxonomy" id="499555"/>
    <lineage>
        <taxon>Bacteria</taxon>
        <taxon>Bacillati</taxon>
        <taxon>Actinomycetota</taxon>
        <taxon>Actinomycetes</taxon>
        <taxon>Mycobacteriales</taxon>
        <taxon>Dietziaceae</taxon>
        <taxon>Dietzia</taxon>
    </lineage>
</organism>
<dbReference type="GO" id="GO:0005737">
    <property type="term" value="C:cytoplasm"/>
    <property type="evidence" value="ECO:0007669"/>
    <property type="project" value="UniProtKB-SubCell"/>
</dbReference>
<feature type="region of interest" description="Disordered" evidence="6">
    <location>
        <begin position="1"/>
        <end position="90"/>
    </location>
</feature>
<feature type="compositionally biased region" description="Basic and acidic residues" evidence="6">
    <location>
        <begin position="80"/>
        <end position="90"/>
    </location>
</feature>
<comment type="subcellular location">
    <subcellularLocation>
        <location evidence="3">Cytoplasm</location>
    </subcellularLocation>
</comment>
<dbReference type="STRING" id="499555.BJL86_2919"/>
<accession>A0A173LPT5</accession>
<dbReference type="CDD" id="cd00446">
    <property type="entry name" value="GrpE"/>
    <property type="match status" value="1"/>
</dbReference>
<reference evidence="7 8" key="1">
    <citation type="submission" date="2016-06" db="EMBL/GenBank/DDBJ databases">
        <title>Complete genome sequence of a saline-alkali tolerant type strain Dietzia timorensis ID05-A0528T.</title>
        <authorList>
            <person name="Wu X."/>
        </authorList>
    </citation>
    <scope>NUCLEOTIDE SEQUENCE [LARGE SCALE GENOMIC DNA]</scope>
    <source>
        <strain evidence="7 8">ID05-A0528</strain>
    </source>
</reference>
<dbReference type="Gene3D" id="3.90.20.20">
    <property type="match status" value="1"/>
</dbReference>
<dbReference type="HAMAP" id="MF_01151">
    <property type="entry name" value="GrpE"/>
    <property type="match status" value="1"/>
</dbReference>
<dbReference type="Proteomes" id="UP000186104">
    <property type="component" value="Chromosome"/>
</dbReference>
<dbReference type="KEGG" id="dtm:BJL86_2919"/>
<evidence type="ECO:0000256" key="5">
    <source>
        <dbReference type="RuleBase" id="RU004478"/>
    </source>
</evidence>
<keyword evidence="3 4" id="KW-0346">Stress response</keyword>
<keyword evidence="8" id="KW-1185">Reference proteome</keyword>
<dbReference type="Pfam" id="PF01025">
    <property type="entry name" value="GrpE"/>
    <property type="match status" value="1"/>
</dbReference>
<dbReference type="EMBL" id="CP015961">
    <property type="protein sequence ID" value="ANI93679.1"/>
    <property type="molecule type" value="Genomic_DNA"/>
</dbReference>
<dbReference type="InterPro" id="IPR009012">
    <property type="entry name" value="GrpE_head"/>
</dbReference>
<feature type="compositionally biased region" description="Low complexity" evidence="6">
    <location>
        <begin position="20"/>
        <end position="44"/>
    </location>
</feature>
<proteinExistence type="inferred from homology"/>
<comment type="subunit">
    <text evidence="3">Homodimer.</text>
</comment>
<feature type="compositionally biased region" description="Low complexity" evidence="6">
    <location>
        <begin position="51"/>
        <end position="79"/>
    </location>
</feature>
<dbReference type="InterPro" id="IPR000740">
    <property type="entry name" value="GrpE"/>
</dbReference>
<evidence type="ECO:0000256" key="2">
    <source>
        <dbReference type="ARBA" id="ARBA00023186"/>
    </source>
</evidence>
<dbReference type="PANTHER" id="PTHR21237:SF23">
    <property type="entry name" value="GRPE PROTEIN HOMOLOG, MITOCHONDRIAL"/>
    <property type="match status" value="1"/>
</dbReference>
<evidence type="ECO:0000256" key="6">
    <source>
        <dbReference type="SAM" id="MobiDB-lite"/>
    </source>
</evidence>
<comment type="function">
    <text evidence="3 4">Participates actively in the response to hyperosmotic and heat shock by preventing the aggregation of stress-denatured proteins, in association with DnaK and GrpE. It is the nucleotide exchange factor for DnaK and may function as a thermosensor. Unfolded proteins bind initially to DnaJ; upon interaction with the DnaJ-bound protein, DnaK hydrolyzes its bound ATP, resulting in the formation of a stable complex. GrpE releases ADP from DnaK; ATP binding to DnaK triggers the release of the substrate protein, thus completing the reaction cycle. Several rounds of ATP-dependent interactions between DnaJ, DnaK and GrpE are required for fully efficient folding.</text>
</comment>
<dbReference type="Gene3D" id="2.30.22.10">
    <property type="entry name" value="Head domain of nucleotide exchange factor GrpE"/>
    <property type="match status" value="1"/>
</dbReference>
<dbReference type="PROSITE" id="PS01071">
    <property type="entry name" value="GRPE"/>
    <property type="match status" value="1"/>
</dbReference>
<dbReference type="InterPro" id="IPR013805">
    <property type="entry name" value="GrpE_CC"/>
</dbReference>
<dbReference type="GO" id="GO:0006457">
    <property type="term" value="P:protein folding"/>
    <property type="evidence" value="ECO:0007669"/>
    <property type="project" value="InterPro"/>
</dbReference>
<dbReference type="GO" id="GO:0000774">
    <property type="term" value="F:adenyl-nucleotide exchange factor activity"/>
    <property type="evidence" value="ECO:0007669"/>
    <property type="project" value="InterPro"/>
</dbReference>
<evidence type="ECO:0000313" key="8">
    <source>
        <dbReference type="Proteomes" id="UP000186104"/>
    </source>
</evidence>